<evidence type="ECO:0000256" key="1">
    <source>
        <dbReference type="SAM" id="Phobius"/>
    </source>
</evidence>
<dbReference type="Proteomes" id="UP001501207">
    <property type="component" value="Unassembled WGS sequence"/>
</dbReference>
<organism evidence="2 3">
    <name type="scientific">Compostibacter hankyongensis</name>
    <dbReference type="NCBI Taxonomy" id="1007089"/>
    <lineage>
        <taxon>Bacteria</taxon>
        <taxon>Pseudomonadati</taxon>
        <taxon>Bacteroidota</taxon>
        <taxon>Chitinophagia</taxon>
        <taxon>Chitinophagales</taxon>
        <taxon>Chitinophagaceae</taxon>
        <taxon>Compostibacter</taxon>
    </lineage>
</organism>
<comment type="caution">
    <text evidence="2">The sequence shown here is derived from an EMBL/GenBank/DDBJ whole genome shotgun (WGS) entry which is preliminary data.</text>
</comment>
<name>A0ABP8FXK6_9BACT</name>
<sequence>MEHPINTAEDNALNDVATSWVSTSRFIFYLVVAALVAYSVAMCFGLYAHRYKGKPDVTVPSNTLYNPKYK</sequence>
<reference evidence="3" key="1">
    <citation type="journal article" date="2019" name="Int. J. Syst. Evol. Microbiol.">
        <title>The Global Catalogue of Microorganisms (GCM) 10K type strain sequencing project: providing services to taxonomists for standard genome sequencing and annotation.</title>
        <authorList>
            <consortium name="The Broad Institute Genomics Platform"/>
            <consortium name="The Broad Institute Genome Sequencing Center for Infectious Disease"/>
            <person name="Wu L."/>
            <person name="Ma J."/>
        </authorList>
    </citation>
    <scope>NUCLEOTIDE SEQUENCE [LARGE SCALE GENOMIC DNA]</scope>
    <source>
        <strain evidence="3">JCM 17664</strain>
    </source>
</reference>
<evidence type="ECO:0000313" key="3">
    <source>
        <dbReference type="Proteomes" id="UP001501207"/>
    </source>
</evidence>
<dbReference type="RefSeq" id="WP_344979312.1">
    <property type="nucleotide sequence ID" value="NZ_BAABFN010000005.1"/>
</dbReference>
<dbReference type="EMBL" id="BAABFN010000005">
    <property type="protein sequence ID" value="GAA4312699.1"/>
    <property type="molecule type" value="Genomic_DNA"/>
</dbReference>
<keyword evidence="1" id="KW-1133">Transmembrane helix</keyword>
<proteinExistence type="predicted"/>
<evidence type="ECO:0000313" key="2">
    <source>
        <dbReference type="EMBL" id="GAA4312699.1"/>
    </source>
</evidence>
<keyword evidence="1" id="KW-0472">Membrane</keyword>
<keyword evidence="1" id="KW-0812">Transmembrane</keyword>
<gene>
    <name evidence="2" type="ORF">GCM10023143_22530</name>
</gene>
<protein>
    <submittedName>
        <fullName evidence="2">Uncharacterized protein</fullName>
    </submittedName>
</protein>
<accession>A0ABP8FXK6</accession>
<feature type="transmembrane region" description="Helical" evidence="1">
    <location>
        <begin position="26"/>
        <end position="48"/>
    </location>
</feature>
<keyword evidence="3" id="KW-1185">Reference proteome</keyword>